<feature type="signal peptide" evidence="1">
    <location>
        <begin position="1"/>
        <end position="23"/>
    </location>
</feature>
<organism evidence="2 3">
    <name type="scientific">Paspalum vaginatum</name>
    <name type="common">seashore paspalum</name>
    <dbReference type="NCBI Taxonomy" id="158149"/>
    <lineage>
        <taxon>Eukaryota</taxon>
        <taxon>Viridiplantae</taxon>
        <taxon>Streptophyta</taxon>
        <taxon>Embryophyta</taxon>
        <taxon>Tracheophyta</taxon>
        <taxon>Spermatophyta</taxon>
        <taxon>Magnoliopsida</taxon>
        <taxon>Liliopsida</taxon>
        <taxon>Poales</taxon>
        <taxon>Poaceae</taxon>
        <taxon>PACMAD clade</taxon>
        <taxon>Panicoideae</taxon>
        <taxon>Andropogonodae</taxon>
        <taxon>Paspaleae</taxon>
        <taxon>Paspalinae</taxon>
        <taxon>Paspalum</taxon>
    </lineage>
</organism>
<gene>
    <name evidence="2" type="ORF">BS78_K214800</name>
</gene>
<name>A0A9W7XAD7_9POAL</name>
<feature type="chain" id="PRO_5040990215" evidence="1">
    <location>
        <begin position="24"/>
        <end position="102"/>
    </location>
</feature>
<feature type="non-terminal residue" evidence="2">
    <location>
        <position position="1"/>
    </location>
</feature>
<reference evidence="2 3" key="1">
    <citation type="submission" date="2022-10" db="EMBL/GenBank/DDBJ databases">
        <title>WGS assembly of Paspalum vaginatum 540-79.</title>
        <authorList>
            <person name="Sun G."/>
            <person name="Wase N."/>
            <person name="Shu S."/>
            <person name="Jenkins J."/>
            <person name="Zhou B."/>
            <person name="Torres-Rodriguez J."/>
            <person name="Chen C."/>
            <person name="Sandor L."/>
            <person name="Plott C."/>
            <person name="Yoshinga Y."/>
            <person name="Daum C."/>
            <person name="Qi P."/>
            <person name="Barry K."/>
            <person name="Lipzen A."/>
            <person name="Berry L."/>
            <person name="Pedersen C."/>
            <person name="Gottilla T."/>
            <person name="Foltz A."/>
            <person name="Yu H."/>
            <person name="O'Malley R."/>
            <person name="Zhang C."/>
            <person name="Devos K."/>
            <person name="Sigmon B."/>
            <person name="Yu B."/>
            <person name="Obata T."/>
            <person name="Schmutz J."/>
            <person name="Schnable J."/>
        </authorList>
    </citation>
    <scope>NUCLEOTIDE SEQUENCE [LARGE SCALE GENOMIC DNA]</scope>
    <source>
        <strain evidence="3">cv. 540-79</strain>
    </source>
</reference>
<keyword evidence="3" id="KW-1185">Reference proteome</keyword>
<accession>A0A9W7XAD7</accession>
<dbReference type="AlphaFoldDB" id="A0A9W7XAD7"/>
<comment type="caution">
    <text evidence="2">The sequence shown here is derived from an EMBL/GenBank/DDBJ whole genome shotgun (WGS) entry which is preliminary data.</text>
</comment>
<feature type="non-terminal residue" evidence="2">
    <location>
        <position position="102"/>
    </location>
</feature>
<protein>
    <submittedName>
        <fullName evidence="2">Uncharacterized protein</fullName>
    </submittedName>
</protein>
<proteinExistence type="predicted"/>
<evidence type="ECO:0000256" key="1">
    <source>
        <dbReference type="SAM" id="SignalP"/>
    </source>
</evidence>
<dbReference type="OrthoDB" id="686619at2759"/>
<dbReference type="EMBL" id="MU629698">
    <property type="protein sequence ID" value="KAJ1255470.1"/>
    <property type="molecule type" value="Genomic_DNA"/>
</dbReference>
<sequence length="102" mass="11853">CSFSRHVWFLVLRVLSWQSLVQESSDNLMTWWSSTRKRVVKEYRPGLDGLVLLVTWTIWKERNARVFSRGASSPHEILSKVLDEAKLWNLAGFCAFHCLASI</sequence>
<evidence type="ECO:0000313" key="2">
    <source>
        <dbReference type="EMBL" id="KAJ1255470.1"/>
    </source>
</evidence>
<evidence type="ECO:0000313" key="3">
    <source>
        <dbReference type="Proteomes" id="UP001164776"/>
    </source>
</evidence>
<dbReference type="Proteomes" id="UP001164776">
    <property type="component" value="Unassembled WGS sequence"/>
</dbReference>
<keyword evidence="1" id="KW-0732">Signal</keyword>